<evidence type="ECO:0000259" key="4">
    <source>
        <dbReference type="PROSITE" id="PS51755"/>
    </source>
</evidence>
<dbReference type="PRINTS" id="PR00364">
    <property type="entry name" value="DISEASERSIST"/>
</dbReference>
<evidence type="ECO:0000313" key="5">
    <source>
        <dbReference type="EMBL" id="KAA2212595.1"/>
    </source>
</evidence>
<accession>A0A5B2TEZ3</accession>
<gene>
    <name evidence="5" type="ORF">F0Q34_14850</name>
</gene>
<feature type="domain" description="OmpR/PhoB-type" evidence="4">
    <location>
        <begin position="5"/>
        <end position="98"/>
    </location>
</feature>
<dbReference type="PANTHER" id="PTHR47691:SF3">
    <property type="entry name" value="HTH-TYPE TRANSCRIPTIONAL REGULATOR RV0890C-RELATED"/>
    <property type="match status" value="1"/>
</dbReference>
<dbReference type="SMART" id="SM00862">
    <property type="entry name" value="Trans_reg_C"/>
    <property type="match status" value="1"/>
</dbReference>
<dbReference type="InterPro" id="IPR011990">
    <property type="entry name" value="TPR-like_helical_dom_sf"/>
</dbReference>
<evidence type="ECO:0000256" key="1">
    <source>
        <dbReference type="ARBA" id="ARBA00023125"/>
    </source>
</evidence>
<dbReference type="SUPFAM" id="SSF46894">
    <property type="entry name" value="C-terminal effector domain of the bipartite response regulators"/>
    <property type="match status" value="1"/>
</dbReference>
<feature type="domain" description="Sigma-54 factor interaction" evidence="3">
    <location>
        <begin position="242"/>
        <end position="412"/>
    </location>
</feature>
<proteinExistence type="predicted"/>
<dbReference type="PROSITE" id="PS50045">
    <property type="entry name" value="SIGMA54_INTERACT_4"/>
    <property type="match status" value="1"/>
</dbReference>
<dbReference type="Proteomes" id="UP000322110">
    <property type="component" value="Unassembled WGS sequence"/>
</dbReference>
<evidence type="ECO:0000313" key="6">
    <source>
        <dbReference type="Proteomes" id="UP000322110"/>
    </source>
</evidence>
<dbReference type="GO" id="GO:0000160">
    <property type="term" value="P:phosphorelay signal transduction system"/>
    <property type="evidence" value="ECO:0007669"/>
    <property type="project" value="InterPro"/>
</dbReference>
<dbReference type="InterPro" id="IPR016032">
    <property type="entry name" value="Sig_transdc_resp-reg_C-effctor"/>
</dbReference>
<dbReference type="OrthoDB" id="4473689at2"/>
<evidence type="ECO:0000259" key="3">
    <source>
        <dbReference type="PROSITE" id="PS50045"/>
    </source>
</evidence>
<comment type="caution">
    <text evidence="5">The sequence shown here is derived from an EMBL/GenBank/DDBJ whole genome shotgun (WGS) entry which is preliminary data.</text>
</comment>
<dbReference type="Pfam" id="PF13424">
    <property type="entry name" value="TPR_12"/>
    <property type="match status" value="1"/>
</dbReference>
<dbReference type="PANTHER" id="PTHR47691">
    <property type="entry name" value="REGULATOR-RELATED"/>
    <property type="match status" value="1"/>
</dbReference>
<dbReference type="SUPFAM" id="SSF48452">
    <property type="entry name" value="TPR-like"/>
    <property type="match status" value="1"/>
</dbReference>
<dbReference type="InterPro" id="IPR027417">
    <property type="entry name" value="P-loop_NTPase"/>
</dbReference>
<dbReference type="EMBL" id="VUKA01000007">
    <property type="protein sequence ID" value="KAA2212595.1"/>
    <property type="molecule type" value="Genomic_DNA"/>
</dbReference>
<dbReference type="Pfam" id="PF25872">
    <property type="entry name" value="HTH_77"/>
    <property type="match status" value="1"/>
</dbReference>
<dbReference type="Pfam" id="PF00486">
    <property type="entry name" value="Trans_reg_C"/>
    <property type="match status" value="1"/>
</dbReference>
<feature type="DNA-binding region" description="OmpR/PhoB-type" evidence="2">
    <location>
        <begin position="5"/>
        <end position="98"/>
    </location>
</feature>
<keyword evidence="6" id="KW-1185">Reference proteome</keyword>
<dbReference type="AlphaFoldDB" id="A0A5B2TEZ3"/>
<dbReference type="GO" id="GO:0003677">
    <property type="term" value="F:DNA binding"/>
    <property type="evidence" value="ECO:0007669"/>
    <property type="project" value="UniProtKB-UniRule"/>
</dbReference>
<sequence length="862" mass="92594">MADAAKAFAFGPFCLVPERRILAAEGREVPIRGRAFDLLLALVERRDRVVSKDELMELVWPDRVVEEGNLTVHVASLRKLLGSGIIATLSGRGYRFVAQAAEIADDGARRPMPAPSLLPQPLAQAPMEPGSPPWSGDLPRPLTKLIGRDGDLDRVAARLREARLVTVVGAGGVGKTRLALAAADRARRCYPDGAWLADLGPVEDPRLVAAMIASALGIDIHGGEVMGAVVAWLAGRRGVLVLDGCEHLLRAAAGAAEAILRSCPGIAVLATSREPLRAEGEELHRLQPLGAAAPDVAITATRLPDYPASELFVERARAVLGEFAPGDADAREIMEICRRLDGIPLAIEIAAPALQALTLAELRERLERRFGLLTAGRRTALARQQTLRATIGWSLDLLEPVERALLLRLSVFAGGWTSESAAFVAGGAPEEDEVCGLIAALVEKSLVQADLTGVQARYRLLDSTRYYAAERLSASELAEARGNLVRWLARAYERAEADWPFMADDDWFALYAPEIENLRAGLAWAFGPDGDERLGVELVSFTEHVWGELSLAGELREWFDLAISRIDGATPPEVAGRLWLGRCGWLAPGGSQALDASRRAAALFRAAGGPIELGRALWRQAWQHVATGNLAAAAPFLQEAEELLRGSRGNKALVSWLRVRAMARLRDGQAGAARADLEEALSIAQRLRSPRDVALTLGNIAELHFAAGRTAEAITVAQEALASLPPVRARSAWVQHIGGALASYLLARGDIAGARPIVAERLAAARIMGLRHEVATNLESLGLIAAIEGNLAMAGRLFGHVRSCHARRGTLRGVGHQAVHDRLAEMLRQHLEPGELERLAAQGAGLGEEEMMAEISPVPWRP</sequence>
<dbReference type="InterPro" id="IPR058852">
    <property type="entry name" value="HTH_77"/>
</dbReference>
<dbReference type="RefSeq" id="WP_149813003.1">
    <property type="nucleotide sequence ID" value="NZ_VUKA01000007.1"/>
</dbReference>
<dbReference type="PROSITE" id="PS51755">
    <property type="entry name" value="OMPR_PHOB"/>
    <property type="match status" value="1"/>
</dbReference>
<dbReference type="InterPro" id="IPR002078">
    <property type="entry name" value="Sigma_54_int"/>
</dbReference>
<dbReference type="SUPFAM" id="SSF52540">
    <property type="entry name" value="P-loop containing nucleoside triphosphate hydrolases"/>
    <property type="match status" value="1"/>
</dbReference>
<dbReference type="InterPro" id="IPR036388">
    <property type="entry name" value="WH-like_DNA-bd_sf"/>
</dbReference>
<dbReference type="Gene3D" id="1.25.40.10">
    <property type="entry name" value="Tetratricopeptide repeat domain"/>
    <property type="match status" value="1"/>
</dbReference>
<dbReference type="CDD" id="cd00383">
    <property type="entry name" value="trans_reg_C"/>
    <property type="match status" value="1"/>
</dbReference>
<dbReference type="InterPro" id="IPR001867">
    <property type="entry name" value="OmpR/PhoB-type_DNA-bd"/>
</dbReference>
<name>A0A5B2TEZ3_9PROT</name>
<organism evidence="5 6">
    <name type="scientific">Teichococcus oryzae</name>
    <dbReference type="NCBI Taxonomy" id="1608942"/>
    <lineage>
        <taxon>Bacteria</taxon>
        <taxon>Pseudomonadati</taxon>
        <taxon>Pseudomonadota</taxon>
        <taxon>Alphaproteobacteria</taxon>
        <taxon>Acetobacterales</taxon>
        <taxon>Roseomonadaceae</taxon>
        <taxon>Roseomonas</taxon>
    </lineage>
</organism>
<protein>
    <submittedName>
        <fullName evidence="5">Tetratricopeptide repeat protein</fullName>
    </submittedName>
</protein>
<dbReference type="GO" id="GO:0006355">
    <property type="term" value="P:regulation of DNA-templated transcription"/>
    <property type="evidence" value="ECO:0007669"/>
    <property type="project" value="InterPro"/>
</dbReference>
<dbReference type="Gene3D" id="1.10.10.10">
    <property type="entry name" value="Winged helix-like DNA-binding domain superfamily/Winged helix DNA-binding domain"/>
    <property type="match status" value="1"/>
</dbReference>
<reference evidence="5 6" key="1">
    <citation type="journal article" date="2015" name="Int. J. Syst. Evol. Microbiol.">
        <title>Roseomonas oryzae sp. nov., isolated from paddy rhizosphere soil.</title>
        <authorList>
            <person name="Ramaprasad E.V."/>
            <person name="Sasikala Ch."/>
            <person name="Ramana Ch.V."/>
        </authorList>
    </citation>
    <scope>NUCLEOTIDE SEQUENCE [LARGE SCALE GENOMIC DNA]</scope>
    <source>
        <strain evidence="5 6">KCTC 42542</strain>
    </source>
</reference>
<dbReference type="GO" id="GO:0005524">
    <property type="term" value="F:ATP binding"/>
    <property type="evidence" value="ECO:0007669"/>
    <property type="project" value="InterPro"/>
</dbReference>
<evidence type="ECO:0000256" key="2">
    <source>
        <dbReference type="PROSITE-ProRule" id="PRU01091"/>
    </source>
</evidence>
<keyword evidence="1 2" id="KW-0238">DNA-binding</keyword>
<dbReference type="Gene3D" id="3.40.50.300">
    <property type="entry name" value="P-loop containing nucleotide triphosphate hydrolases"/>
    <property type="match status" value="1"/>
</dbReference>